<dbReference type="OrthoDB" id="4062651at2759"/>
<proteinExistence type="predicted"/>
<dbReference type="EMBL" id="RCHS01003423">
    <property type="protein sequence ID" value="RMX42085.1"/>
    <property type="molecule type" value="Genomic_DNA"/>
</dbReference>
<protein>
    <recommendedName>
        <fullName evidence="3">G domain-containing protein</fullName>
    </recommendedName>
</protein>
<dbReference type="AlphaFoldDB" id="A0A3M6TL12"/>
<evidence type="ECO:0008006" key="3">
    <source>
        <dbReference type="Google" id="ProtNLM"/>
    </source>
</evidence>
<dbReference type="STRING" id="46731.A0A3M6TL12"/>
<gene>
    <name evidence="1" type="ORF">pdam_00001196</name>
</gene>
<accession>A0A3M6TL12</accession>
<reference evidence="1 2" key="1">
    <citation type="journal article" date="2018" name="Sci. Rep.">
        <title>Comparative analysis of the Pocillopora damicornis genome highlights role of immune system in coral evolution.</title>
        <authorList>
            <person name="Cunning R."/>
            <person name="Bay R.A."/>
            <person name="Gillette P."/>
            <person name="Baker A.C."/>
            <person name="Traylor-Knowles N."/>
        </authorList>
    </citation>
    <scope>NUCLEOTIDE SEQUENCE [LARGE SCALE GENOMIC DNA]</scope>
    <source>
        <strain evidence="1">RSMAS</strain>
        <tissue evidence="1">Whole animal</tissue>
    </source>
</reference>
<sequence>MQQQANQSKSYADVVIELKSEDRGDPSKVEAIVETGLNIEFLKCGVTIIDSPGRNENKALDNLVKKQLENPLAFVIYVVDGHDLFTEQIETISSAMFCESLGLCPLNIES</sequence>
<dbReference type="Proteomes" id="UP000275408">
    <property type="component" value="Unassembled WGS sequence"/>
</dbReference>
<organism evidence="1 2">
    <name type="scientific">Pocillopora damicornis</name>
    <name type="common">Cauliflower coral</name>
    <name type="synonym">Millepora damicornis</name>
    <dbReference type="NCBI Taxonomy" id="46731"/>
    <lineage>
        <taxon>Eukaryota</taxon>
        <taxon>Metazoa</taxon>
        <taxon>Cnidaria</taxon>
        <taxon>Anthozoa</taxon>
        <taxon>Hexacorallia</taxon>
        <taxon>Scleractinia</taxon>
        <taxon>Astrocoeniina</taxon>
        <taxon>Pocilloporidae</taxon>
        <taxon>Pocillopora</taxon>
    </lineage>
</organism>
<evidence type="ECO:0000313" key="2">
    <source>
        <dbReference type="Proteomes" id="UP000275408"/>
    </source>
</evidence>
<evidence type="ECO:0000313" key="1">
    <source>
        <dbReference type="EMBL" id="RMX42085.1"/>
    </source>
</evidence>
<comment type="caution">
    <text evidence="1">The sequence shown here is derived from an EMBL/GenBank/DDBJ whole genome shotgun (WGS) entry which is preliminary data.</text>
</comment>
<name>A0A3M6TL12_POCDA</name>
<keyword evidence="2" id="KW-1185">Reference proteome</keyword>